<evidence type="ECO:0000259" key="2">
    <source>
        <dbReference type="PROSITE" id="PS50011"/>
    </source>
</evidence>
<sequence>MEEESCSWVRRAMFSHTVCHRLDYANLTSILLPIKSENNPRLKPKRTAEASQLSSILLPVDRNAGPKPASSISHSAGLSSSQLLLRDRRRGSKTNKSSSEIPVSSLRSEQEPKTGASNSTVVVSSSTQKADKHRKQKTMGSLEISSFSIHPDLESKVSPNKLSGGSSSFAAQSDQDPRLKHRDSNSGTILVSRPSIRFQLGDNFQNNGPISFKDGQKFILRQRSASPLPTTILSDVFKEARANEKRFSTPPPRRIGSGKSVFSKILSKEGREHHVALCPPPPETNSLHQFSAMKATGKHKSLKEASWARYFEQGGGKVNSLGTSDEWTVDPSQLYVGLRFASGAHSKLHHGIYKDQPVAVKIIRQPDDDENGLMAARLEKQFTREVTLLSHLYHRNLVAAWQKPPVFCVITEYLSGGSLRAFLHKLEQKSLPRQKLIAIALEVARGMEYIHSQGVIHRDLKPENILFDQDLCVKIADFGIACEEAHCDTLTEDPGTFRWMAPEMIKHKPYGRKVDVYSFGLVLWEMATGRIPYEEMTPVQAAFAVVDKNSRPVVPPECPAALRALIEQCWALHPDRRPDFWQIVKVLEQFESAFAQYGTLDTVANMNCQDHKKRLLHWIHKLKPTHSDGGSAPPPKPSTSMPKLL</sequence>
<dbReference type="GO" id="GO:0005737">
    <property type="term" value="C:cytoplasm"/>
    <property type="evidence" value="ECO:0007669"/>
    <property type="project" value="TreeGrafter"/>
</dbReference>
<protein>
    <submittedName>
        <fullName evidence="3">Protein kinase domain containing protein</fullName>
    </submittedName>
</protein>
<reference evidence="3" key="1">
    <citation type="submission" date="2022-05" db="EMBL/GenBank/DDBJ databases">
        <title>The Musa troglodytarum L. genome provides insights into the mechanism of non-climacteric behaviour and enrichment of carotenoids.</title>
        <authorList>
            <person name="Wang J."/>
        </authorList>
    </citation>
    <scope>NUCLEOTIDE SEQUENCE</scope>
    <source>
        <tissue evidence="3">Leaf</tissue>
    </source>
</reference>
<evidence type="ECO:0000313" key="3">
    <source>
        <dbReference type="EMBL" id="URE49453.1"/>
    </source>
</evidence>
<feature type="domain" description="Protein kinase" evidence="2">
    <location>
        <begin position="334"/>
        <end position="591"/>
    </location>
</feature>
<feature type="compositionally biased region" description="Polar residues" evidence="1">
    <location>
        <begin position="157"/>
        <end position="174"/>
    </location>
</feature>
<dbReference type="InterPro" id="IPR050167">
    <property type="entry name" value="Ser_Thr_protein_kinase"/>
</dbReference>
<keyword evidence="3" id="KW-0418">Kinase</keyword>
<dbReference type="Proteomes" id="UP001055439">
    <property type="component" value="Chromosome 9"/>
</dbReference>
<dbReference type="PANTHER" id="PTHR23257">
    <property type="entry name" value="SERINE-THREONINE PROTEIN KINASE"/>
    <property type="match status" value="1"/>
</dbReference>
<dbReference type="InterPro" id="IPR001245">
    <property type="entry name" value="Ser-Thr/Tyr_kinase_cat_dom"/>
</dbReference>
<dbReference type="InterPro" id="IPR000719">
    <property type="entry name" value="Prot_kinase_dom"/>
</dbReference>
<dbReference type="GO" id="GO:0007165">
    <property type="term" value="P:signal transduction"/>
    <property type="evidence" value="ECO:0007669"/>
    <property type="project" value="TreeGrafter"/>
</dbReference>
<gene>
    <name evidence="3" type="ORF">MUK42_24796</name>
</gene>
<feature type="compositionally biased region" description="Basic and acidic residues" evidence="1">
    <location>
        <begin position="175"/>
        <end position="184"/>
    </location>
</feature>
<organism evidence="3 4">
    <name type="scientific">Musa troglodytarum</name>
    <name type="common">fe'i banana</name>
    <dbReference type="NCBI Taxonomy" id="320322"/>
    <lineage>
        <taxon>Eukaryota</taxon>
        <taxon>Viridiplantae</taxon>
        <taxon>Streptophyta</taxon>
        <taxon>Embryophyta</taxon>
        <taxon>Tracheophyta</taxon>
        <taxon>Spermatophyta</taxon>
        <taxon>Magnoliopsida</taxon>
        <taxon>Liliopsida</taxon>
        <taxon>Zingiberales</taxon>
        <taxon>Musaceae</taxon>
        <taxon>Musa</taxon>
    </lineage>
</organism>
<feature type="compositionally biased region" description="Low complexity" evidence="1">
    <location>
        <begin position="117"/>
        <end position="127"/>
    </location>
</feature>
<dbReference type="PROSITE" id="PS50011">
    <property type="entry name" value="PROTEIN_KINASE_DOM"/>
    <property type="match status" value="1"/>
</dbReference>
<feature type="region of interest" description="Disordered" evidence="1">
    <location>
        <begin position="624"/>
        <end position="645"/>
    </location>
</feature>
<dbReference type="PROSITE" id="PS00108">
    <property type="entry name" value="PROTEIN_KINASE_ST"/>
    <property type="match status" value="1"/>
</dbReference>
<dbReference type="PRINTS" id="PR00109">
    <property type="entry name" value="TYRKINASE"/>
</dbReference>
<feature type="compositionally biased region" description="Polar residues" evidence="1">
    <location>
        <begin position="94"/>
        <end position="107"/>
    </location>
</feature>
<dbReference type="InterPro" id="IPR008271">
    <property type="entry name" value="Ser/Thr_kinase_AS"/>
</dbReference>
<evidence type="ECO:0000256" key="1">
    <source>
        <dbReference type="SAM" id="MobiDB-lite"/>
    </source>
</evidence>
<name>A0A9E7IHV2_9LILI</name>
<accession>A0A9E7IHV2</accession>
<feature type="compositionally biased region" description="Low complexity" evidence="1">
    <location>
        <begin position="70"/>
        <end position="84"/>
    </location>
</feature>
<dbReference type="Pfam" id="PF07714">
    <property type="entry name" value="PK_Tyr_Ser-Thr"/>
    <property type="match status" value="1"/>
</dbReference>
<keyword evidence="3" id="KW-0808">Transferase</keyword>
<dbReference type="InterPro" id="IPR011009">
    <property type="entry name" value="Kinase-like_dom_sf"/>
</dbReference>
<dbReference type="GO" id="GO:0004672">
    <property type="term" value="F:protein kinase activity"/>
    <property type="evidence" value="ECO:0007669"/>
    <property type="project" value="InterPro"/>
</dbReference>
<dbReference type="EMBL" id="CP097511">
    <property type="protein sequence ID" value="URE49453.1"/>
    <property type="molecule type" value="Genomic_DNA"/>
</dbReference>
<dbReference type="GO" id="GO:0005524">
    <property type="term" value="F:ATP binding"/>
    <property type="evidence" value="ECO:0007669"/>
    <property type="project" value="InterPro"/>
</dbReference>
<proteinExistence type="predicted"/>
<feature type="region of interest" description="Disordered" evidence="1">
    <location>
        <begin position="60"/>
        <end position="188"/>
    </location>
</feature>
<keyword evidence="4" id="KW-1185">Reference proteome</keyword>
<dbReference type="SUPFAM" id="SSF56112">
    <property type="entry name" value="Protein kinase-like (PK-like)"/>
    <property type="match status" value="1"/>
</dbReference>
<dbReference type="Gene3D" id="3.30.200.20">
    <property type="entry name" value="Phosphorylase Kinase, domain 1"/>
    <property type="match status" value="1"/>
</dbReference>
<dbReference type="Gene3D" id="1.10.510.10">
    <property type="entry name" value="Transferase(Phosphotransferase) domain 1"/>
    <property type="match status" value="1"/>
</dbReference>
<dbReference type="SMART" id="SM00220">
    <property type="entry name" value="S_TKc"/>
    <property type="match status" value="1"/>
</dbReference>
<dbReference type="PANTHER" id="PTHR23257:SF772">
    <property type="entry name" value="PROTEIN KINASE SUPERFAMILY PROTEIN"/>
    <property type="match status" value="1"/>
</dbReference>
<dbReference type="CDD" id="cd13999">
    <property type="entry name" value="STKc_MAP3K-like"/>
    <property type="match status" value="1"/>
</dbReference>
<dbReference type="OrthoDB" id="4062651at2759"/>
<evidence type="ECO:0000313" key="4">
    <source>
        <dbReference type="Proteomes" id="UP001055439"/>
    </source>
</evidence>
<dbReference type="AlphaFoldDB" id="A0A9E7IHV2"/>